<keyword evidence="1" id="KW-0812">Transmembrane</keyword>
<proteinExistence type="predicted"/>
<sequence>MLICYWVLQRIMFLLCCYTDCSCLNLMFMLLFLSPLLVLIVILGKCWDLLTLACLNELQVLKAYLGSLGLVIKLIKDEKFCGDLGVNHV</sequence>
<dbReference type="EMBL" id="GGEC01077114">
    <property type="protein sequence ID" value="MBX57598.1"/>
    <property type="molecule type" value="Transcribed_RNA"/>
</dbReference>
<name>A0A2P2PS78_RHIMU</name>
<evidence type="ECO:0000313" key="2">
    <source>
        <dbReference type="EMBL" id="MBX57598.1"/>
    </source>
</evidence>
<dbReference type="AlphaFoldDB" id="A0A2P2PS78"/>
<keyword evidence="1" id="KW-1133">Transmembrane helix</keyword>
<reference evidence="2" key="1">
    <citation type="submission" date="2018-02" db="EMBL/GenBank/DDBJ databases">
        <title>Rhizophora mucronata_Transcriptome.</title>
        <authorList>
            <person name="Meera S.P."/>
            <person name="Sreeshan A."/>
            <person name="Augustine A."/>
        </authorList>
    </citation>
    <scope>NUCLEOTIDE SEQUENCE</scope>
    <source>
        <tissue evidence="2">Leaf</tissue>
    </source>
</reference>
<organism evidence="2">
    <name type="scientific">Rhizophora mucronata</name>
    <name type="common">Asiatic mangrove</name>
    <dbReference type="NCBI Taxonomy" id="61149"/>
    <lineage>
        <taxon>Eukaryota</taxon>
        <taxon>Viridiplantae</taxon>
        <taxon>Streptophyta</taxon>
        <taxon>Embryophyta</taxon>
        <taxon>Tracheophyta</taxon>
        <taxon>Spermatophyta</taxon>
        <taxon>Magnoliopsida</taxon>
        <taxon>eudicotyledons</taxon>
        <taxon>Gunneridae</taxon>
        <taxon>Pentapetalae</taxon>
        <taxon>rosids</taxon>
        <taxon>fabids</taxon>
        <taxon>Malpighiales</taxon>
        <taxon>Rhizophoraceae</taxon>
        <taxon>Rhizophora</taxon>
    </lineage>
</organism>
<accession>A0A2P2PS78</accession>
<evidence type="ECO:0000256" key="1">
    <source>
        <dbReference type="SAM" id="Phobius"/>
    </source>
</evidence>
<feature type="transmembrane region" description="Helical" evidence="1">
    <location>
        <begin position="12"/>
        <end position="43"/>
    </location>
</feature>
<keyword evidence="1" id="KW-0472">Membrane</keyword>
<protein>
    <submittedName>
        <fullName evidence="2">Uncharacterized protein</fullName>
    </submittedName>
</protein>